<dbReference type="InterPro" id="IPR011990">
    <property type="entry name" value="TPR-like_helical_dom_sf"/>
</dbReference>
<dbReference type="Gene3D" id="1.25.40.10">
    <property type="entry name" value="Tetratricopeptide repeat domain"/>
    <property type="match status" value="1"/>
</dbReference>
<organism evidence="2">
    <name type="scientific">Cryptomonas curvata</name>
    <dbReference type="NCBI Taxonomy" id="233186"/>
    <lineage>
        <taxon>Eukaryota</taxon>
        <taxon>Cryptophyceae</taxon>
        <taxon>Cryptomonadales</taxon>
        <taxon>Cryptomonadaceae</taxon>
        <taxon>Cryptomonas</taxon>
    </lineage>
</organism>
<accession>A0A7S0M5P6</accession>
<evidence type="ECO:0000256" key="1">
    <source>
        <dbReference type="SAM" id="MobiDB-lite"/>
    </source>
</evidence>
<feature type="region of interest" description="Disordered" evidence="1">
    <location>
        <begin position="1"/>
        <end position="20"/>
    </location>
</feature>
<protein>
    <submittedName>
        <fullName evidence="2">Uncharacterized protein</fullName>
    </submittedName>
</protein>
<dbReference type="AlphaFoldDB" id="A0A7S0M5P6"/>
<sequence length="132" mass="14157">MSGTSAHVSHQLQQSNFDPAKSLPAEKMSIDRLYNIAVSHRKKKAIDLAEMAFREALEMDQNHVPSLLGLASLLQTRDPATSKALFGHATGIICGPPLLPGEGFNRARSVPKPLSNLGAFASSRRPGEDVLG</sequence>
<proteinExistence type="predicted"/>
<reference evidence="2" key="1">
    <citation type="submission" date="2021-01" db="EMBL/GenBank/DDBJ databases">
        <authorList>
            <person name="Corre E."/>
            <person name="Pelletier E."/>
            <person name="Niang G."/>
            <person name="Scheremetjew M."/>
            <person name="Finn R."/>
            <person name="Kale V."/>
            <person name="Holt S."/>
            <person name="Cochrane G."/>
            <person name="Meng A."/>
            <person name="Brown T."/>
            <person name="Cohen L."/>
        </authorList>
    </citation>
    <scope>NUCLEOTIDE SEQUENCE</scope>
    <source>
        <strain evidence="2">CCAP979/52</strain>
    </source>
</reference>
<dbReference type="SUPFAM" id="SSF48452">
    <property type="entry name" value="TPR-like"/>
    <property type="match status" value="1"/>
</dbReference>
<feature type="compositionally biased region" description="Polar residues" evidence="1">
    <location>
        <begin position="1"/>
        <end position="17"/>
    </location>
</feature>
<dbReference type="InterPro" id="IPR019734">
    <property type="entry name" value="TPR_rpt"/>
</dbReference>
<evidence type="ECO:0000313" key="2">
    <source>
        <dbReference type="EMBL" id="CAD8632185.1"/>
    </source>
</evidence>
<name>A0A7S0M5P6_9CRYP</name>
<dbReference type="SMART" id="SM00028">
    <property type="entry name" value="TPR"/>
    <property type="match status" value="1"/>
</dbReference>
<gene>
    <name evidence="2" type="ORF">CCUR1050_LOCUS9865</name>
</gene>
<dbReference type="EMBL" id="HBEZ01017880">
    <property type="protein sequence ID" value="CAD8632185.1"/>
    <property type="molecule type" value="Transcribed_RNA"/>
</dbReference>